<evidence type="ECO:0000256" key="7">
    <source>
        <dbReference type="ARBA" id="ARBA00022840"/>
    </source>
</evidence>
<keyword evidence="7 8" id="KW-0067">ATP-binding</keyword>
<evidence type="ECO:0000256" key="8">
    <source>
        <dbReference type="PROSITE-ProRule" id="PRU10141"/>
    </source>
</evidence>
<evidence type="ECO:0000313" key="10">
    <source>
        <dbReference type="EMBL" id="NXF13153.1"/>
    </source>
</evidence>
<organism evidence="10 11">
    <name type="scientific">Smithornis capensis</name>
    <dbReference type="NCBI Taxonomy" id="363769"/>
    <lineage>
        <taxon>Eukaryota</taxon>
        <taxon>Metazoa</taxon>
        <taxon>Chordata</taxon>
        <taxon>Craniata</taxon>
        <taxon>Vertebrata</taxon>
        <taxon>Euteleostomi</taxon>
        <taxon>Archelosauria</taxon>
        <taxon>Archosauria</taxon>
        <taxon>Dinosauria</taxon>
        <taxon>Saurischia</taxon>
        <taxon>Theropoda</taxon>
        <taxon>Coelurosauria</taxon>
        <taxon>Aves</taxon>
        <taxon>Neognathae</taxon>
        <taxon>Neoaves</taxon>
        <taxon>Telluraves</taxon>
        <taxon>Australaves</taxon>
        <taxon>Passeriformes</taxon>
        <taxon>Eurylaimidae</taxon>
        <taxon>Smithornis</taxon>
    </lineage>
</organism>
<sequence length="680" mass="77235">MQSTPNYLWSTEDLLGQGATACVYKARNKKSGELVAVKVFNNASYLRPQEVQMREFEMLRKLNHKNIVKLFAVEETGSSKQKVLVMEYCSSGSLLNVLEDPANAFGLAESEFLIVLQCVVAGMNHLRENGIVHRDIKPGNIMRLMGEDGQSIYKLTDFGAARELDDDEKFVSVYGTEEYLHPDMYERAVLRKPQQKAYGVTVDLWSIGVTFYHAATGSLPFIPFGGPRRNKEIMYKITTEKPPGAIAGIQRQENGNIEWSYELPITCRLSVGLKDQLIPILANILEADQEKCWGFDQFFAGTNDILHRIVVDVFSLQQASSHRIYIHSYNTTTKFLDAVFKQTNIVPHHQEYFFEGHLYELDPNLQAHNFCKTTEHSPLTLLSTAEQPEDVVGVRYRDPALEFPKLVPKVDVVADCSAAKSAVGAAHQTLRVGQALRHGRELLARGLHWVMDSLCPGDGCLWLIFHVRNMNFLTLLRYEAVPAGSGVPALMDMALVKTRLQRVSEELSQCSHNIFDFQGALDGILSDLVKDRQQVHEDKSIQQMECCLEKMQLIYKQFKKARTCLRLGYNEEQIHKLDKMNLGNLARKILSIFQNDCVQQYQEALALHGSRMRKVCEVKKHLKRLSNRISTCSVEMMECQDCLQSALDRFLQMEKWNLASVPPVPSPIHLSQARQEMAFR</sequence>
<keyword evidence="3" id="KW-0723">Serine/threonine-protein kinase</keyword>
<dbReference type="PANTHER" id="PTHR22969:SF10">
    <property type="entry name" value="INHIBITOR OF NUCLEAR FACTOR KAPPA-B KINASE SUBUNIT EPSILON"/>
    <property type="match status" value="1"/>
</dbReference>
<dbReference type="AlphaFoldDB" id="A0A7K8R5J7"/>
<dbReference type="InterPro" id="IPR041309">
    <property type="entry name" value="TBK1_CC1"/>
</dbReference>
<dbReference type="PANTHER" id="PTHR22969">
    <property type="entry name" value="IKB KINASE"/>
    <property type="match status" value="1"/>
</dbReference>
<dbReference type="Pfam" id="PF18396">
    <property type="entry name" value="TBK1_ULD"/>
    <property type="match status" value="1"/>
</dbReference>
<dbReference type="Proteomes" id="UP000567624">
    <property type="component" value="Unassembled WGS sequence"/>
</dbReference>
<evidence type="ECO:0000259" key="9">
    <source>
        <dbReference type="PROSITE" id="PS50011"/>
    </source>
</evidence>
<dbReference type="EMBL" id="VWYW01001350">
    <property type="protein sequence ID" value="NXF13153.1"/>
    <property type="molecule type" value="Genomic_DNA"/>
</dbReference>
<dbReference type="InterPro" id="IPR000719">
    <property type="entry name" value="Prot_kinase_dom"/>
</dbReference>
<dbReference type="Gene3D" id="3.30.200.20">
    <property type="entry name" value="Phosphorylase Kinase, domain 1"/>
    <property type="match status" value="1"/>
</dbReference>
<reference evidence="10 11" key="1">
    <citation type="submission" date="2019-09" db="EMBL/GenBank/DDBJ databases">
        <title>Bird 10,000 Genomes (B10K) Project - Family phase.</title>
        <authorList>
            <person name="Zhang G."/>
        </authorList>
    </citation>
    <scope>NUCLEOTIDE SEQUENCE [LARGE SCALE GENOMIC DNA]</scope>
    <source>
        <strain evidence="10">B10K-CU-031-20</strain>
    </source>
</reference>
<keyword evidence="4" id="KW-0808">Transferase</keyword>
<dbReference type="PROSITE" id="PS00107">
    <property type="entry name" value="PROTEIN_KINASE_ATP"/>
    <property type="match status" value="1"/>
</dbReference>
<dbReference type="Pfam" id="PF18394">
    <property type="entry name" value="TBK1_CCD1"/>
    <property type="match status" value="2"/>
</dbReference>
<dbReference type="GO" id="GO:0005737">
    <property type="term" value="C:cytoplasm"/>
    <property type="evidence" value="ECO:0007669"/>
    <property type="project" value="UniProtKB-SubCell"/>
</dbReference>
<dbReference type="GO" id="GO:0010628">
    <property type="term" value="P:positive regulation of gene expression"/>
    <property type="evidence" value="ECO:0007669"/>
    <property type="project" value="UniProtKB-ARBA"/>
</dbReference>
<feature type="binding site" evidence="8">
    <location>
        <position position="38"/>
    </location>
    <ligand>
        <name>ATP</name>
        <dbReference type="ChEBI" id="CHEBI:30616"/>
    </ligand>
</feature>
<dbReference type="InterPro" id="IPR041087">
    <property type="entry name" value="TBK1_ULD"/>
</dbReference>
<dbReference type="GO" id="GO:0004674">
    <property type="term" value="F:protein serine/threonine kinase activity"/>
    <property type="evidence" value="ECO:0007669"/>
    <property type="project" value="UniProtKB-KW"/>
</dbReference>
<protein>
    <submittedName>
        <fullName evidence="10">IKKE kinase</fullName>
    </submittedName>
</protein>
<feature type="non-terminal residue" evidence="10">
    <location>
        <position position="680"/>
    </location>
</feature>
<comment type="caution">
    <text evidence="10">The sequence shown here is derived from an EMBL/GenBank/DDBJ whole genome shotgun (WGS) entry which is preliminary data.</text>
</comment>
<keyword evidence="5 8" id="KW-0547">Nucleotide-binding</keyword>
<evidence type="ECO:0000313" key="11">
    <source>
        <dbReference type="Proteomes" id="UP000567624"/>
    </source>
</evidence>
<evidence type="ECO:0000256" key="3">
    <source>
        <dbReference type="ARBA" id="ARBA00022527"/>
    </source>
</evidence>
<dbReference type="FunFam" id="1.10.510.10:FF:000100">
    <property type="entry name" value="inhibitor of nuclear factor kappa-B kinase subunit epsilon"/>
    <property type="match status" value="1"/>
</dbReference>
<dbReference type="InterPro" id="IPR051180">
    <property type="entry name" value="IKK"/>
</dbReference>
<accession>A0A7K8R5J7</accession>
<keyword evidence="6 10" id="KW-0418">Kinase</keyword>
<dbReference type="GO" id="GO:0006950">
    <property type="term" value="P:response to stress"/>
    <property type="evidence" value="ECO:0007669"/>
    <property type="project" value="UniProtKB-ARBA"/>
</dbReference>
<dbReference type="FunFam" id="3.30.200.20:FF:000106">
    <property type="entry name" value="serine/threonine-protein kinase TBK1 isoform X1"/>
    <property type="match status" value="1"/>
</dbReference>
<evidence type="ECO:0000256" key="5">
    <source>
        <dbReference type="ARBA" id="ARBA00022741"/>
    </source>
</evidence>
<dbReference type="SUPFAM" id="SSF56112">
    <property type="entry name" value="Protein kinase-like (PK-like)"/>
    <property type="match status" value="1"/>
</dbReference>
<dbReference type="SMART" id="SM00220">
    <property type="entry name" value="S_TKc"/>
    <property type="match status" value="1"/>
</dbReference>
<evidence type="ECO:0000256" key="4">
    <source>
        <dbReference type="ARBA" id="ARBA00022679"/>
    </source>
</evidence>
<dbReference type="CDD" id="cd17128">
    <property type="entry name" value="Ubl_IKKE"/>
    <property type="match status" value="1"/>
</dbReference>
<dbReference type="Gene3D" id="1.20.1270.420">
    <property type="match status" value="1"/>
</dbReference>
<dbReference type="GO" id="GO:0005524">
    <property type="term" value="F:ATP binding"/>
    <property type="evidence" value="ECO:0007669"/>
    <property type="project" value="UniProtKB-UniRule"/>
</dbReference>
<evidence type="ECO:0000256" key="6">
    <source>
        <dbReference type="ARBA" id="ARBA00022777"/>
    </source>
</evidence>
<dbReference type="InterPro" id="IPR011009">
    <property type="entry name" value="Kinase-like_dom_sf"/>
</dbReference>
<keyword evidence="2" id="KW-0963">Cytoplasm</keyword>
<dbReference type="GO" id="GO:0009967">
    <property type="term" value="P:positive regulation of signal transduction"/>
    <property type="evidence" value="ECO:0007669"/>
    <property type="project" value="UniProtKB-ARBA"/>
</dbReference>
<dbReference type="Gene3D" id="3.10.20.90">
    <property type="entry name" value="Phosphatidylinositol 3-kinase Catalytic Subunit, Chain A, domain 1"/>
    <property type="match status" value="1"/>
</dbReference>
<evidence type="ECO:0000256" key="2">
    <source>
        <dbReference type="ARBA" id="ARBA00022490"/>
    </source>
</evidence>
<name>A0A7K8R5J7_9PASS</name>
<dbReference type="InterPro" id="IPR017441">
    <property type="entry name" value="Protein_kinase_ATP_BS"/>
</dbReference>
<dbReference type="GO" id="GO:0045089">
    <property type="term" value="P:positive regulation of innate immune response"/>
    <property type="evidence" value="ECO:0007669"/>
    <property type="project" value="UniProtKB-ARBA"/>
</dbReference>
<comment type="subcellular location">
    <subcellularLocation>
        <location evidence="1">Cytoplasm</location>
    </subcellularLocation>
</comment>
<feature type="domain" description="Protein kinase" evidence="9">
    <location>
        <begin position="9"/>
        <end position="310"/>
    </location>
</feature>
<gene>
    <name evidence="10" type="primary">Ikbke</name>
    <name evidence="10" type="ORF">SMICAP_R07226</name>
</gene>
<dbReference type="Pfam" id="PF00069">
    <property type="entry name" value="Pkinase"/>
    <property type="match status" value="1"/>
</dbReference>
<proteinExistence type="predicted"/>
<feature type="non-terminal residue" evidence="10">
    <location>
        <position position="1"/>
    </location>
</feature>
<dbReference type="PROSITE" id="PS50011">
    <property type="entry name" value="PROTEIN_KINASE_DOM"/>
    <property type="match status" value="1"/>
</dbReference>
<dbReference type="Gene3D" id="1.10.510.10">
    <property type="entry name" value="Transferase(Phosphotransferase) domain 1"/>
    <property type="match status" value="1"/>
</dbReference>
<keyword evidence="11" id="KW-1185">Reference proteome</keyword>
<evidence type="ECO:0000256" key="1">
    <source>
        <dbReference type="ARBA" id="ARBA00004496"/>
    </source>
</evidence>
<dbReference type="FunFam" id="3.10.20.90:FF:000112">
    <property type="entry name" value="TANK binding kinase TBK1"/>
    <property type="match status" value="1"/>
</dbReference>